<comment type="caution">
    <text evidence="2">The sequence shown here is derived from an EMBL/GenBank/DDBJ whole genome shotgun (WGS) entry which is preliminary data.</text>
</comment>
<organism evidence="2 3">
    <name type="scientific">Symbiodinium necroappetens</name>
    <dbReference type="NCBI Taxonomy" id="1628268"/>
    <lineage>
        <taxon>Eukaryota</taxon>
        <taxon>Sar</taxon>
        <taxon>Alveolata</taxon>
        <taxon>Dinophyceae</taxon>
        <taxon>Suessiales</taxon>
        <taxon>Symbiodiniaceae</taxon>
        <taxon>Symbiodinium</taxon>
    </lineage>
</organism>
<sequence>MSGLSAVSLQPFGEQEPDADSAARPDLAAAVLADTPPAEPNAAKNVDMGSEPGSDVRSLQGNPDSGNIPSPMSQDGTTVRISMSDSSLQEQIPPPCGCLSSSTKSKSPVRSQAPLQQPARPPLKCGRLTISL</sequence>
<protein>
    <submittedName>
        <fullName evidence="2">YPTC1 protein</fullName>
    </submittedName>
</protein>
<gene>
    <name evidence="2" type="primary">YPTC1</name>
    <name evidence="2" type="ORF">SNEC2469_LOCUS1031</name>
</gene>
<name>A0A812J1G5_9DINO</name>
<feature type="compositionally biased region" description="Polar residues" evidence="1">
    <location>
        <begin position="57"/>
        <end position="90"/>
    </location>
</feature>
<feature type="compositionally biased region" description="Low complexity" evidence="1">
    <location>
        <begin position="20"/>
        <end position="34"/>
    </location>
</feature>
<keyword evidence="3" id="KW-1185">Reference proteome</keyword>
<proteinExistence type="predicted"/>
<feature type="region of interest" description="Disordered" evidence="1">
    <location>
        <begin position="1"/>
        <end position="132"/>
    </location>
</feature>
<accession>A0A812J1G5</accession>
<evidence type="ECO:0000313" key="3">
    <source>
        <dbReference type="Proteomes" id="UP000601435"/>
    </source>
</evidence>
<reference evidence="2" key="1">
    <citation type="submission" date="2021-02" db="EMBL/GenBank/DDBJ databases">
        <authorList>
            <person name="Dougan E. K."/>
            <person name="Rhodes N."/>
            <person name="Thang M."/>
            <person name="Chan C."/>
        </authorList>
    </citation>
    <scope>NUCLEOTIDE SEQUENCE</scope>
</reference>
<evidence type="ECO:0000256" key="1">
    <source>
        <dbReference type="SAM" id="MobiDB-lite"/>
    </source>
</evidence>
<evidence type="ECO:0000313" key="2">
    <source>
        <dbReference type="EMBL" id="CAE7188936.1"/>
    </source>
</evidence>
<dbReference type="AlphaFoldDB" id="A0A812J1G5"/>
<dbReference type="Proteomes" id="UP000601435">
    <property type="component" value="Unassembled WGS sequence"/>
</dbReference>
<dbReference type="EMBL" id="CAJNJA010005365">
    <property type="protein sequence ID" value="CAE7188936.1"/>
    <property type="molecule type" value="Genomic_DNA"/>
</dbReference>
<feature type="compositionally biased region" description="Low complexity" evidence="1">
    <location>
        <begin position="100"/>
        <end position="118"/>
    </location>
</feature>